<evidence type="ECO:0000256" key="2">
    <source>
        <dbReference type="RuleBase" id="RU003971"/>
    </source>
</evidence>
<sequence length="134" mass="14979">MASHQSTLTAKPKVFLIQACQGVAPHPGVLSKDLQADNPHPIFIPQESDVLVNIATVEDCEAFRNTKTGSWFIQSVCKHLKEGCPRNEEIEVILRRVNNEVAQKEGSAVPGARKQTPEIRHTLRKRLVLTLHRN</sequence>
<evidence type="ECO:0000256" key="1">
    <source>
        <dbReference type="ARBA" id="ARBA00010134"/>
    </source>
</evidence>
<dbReference type="GO" id="GO:0004197">
    <property type="term" value="F:cysteine-type endopeptidase activity"/>
    <property type="evidence" value="ECO:0007669"/>
    <property type="project" value="InterPro"/>
</dbReference>
<accession>A0AAN7XHF7</accession>
<evidence type="ECO:0000313" key="6">
    <source>
        <dbReference type="Proteomes" id="UP001346869"/>
    </source>
</evidence>
<comment type="similarity">
    <text evidence="1 2">Belongs to the peptidase C14A family.</text>
</comment>
<dbReference type="PROSITE" id="PS50208">
    <property type="entry name" value="CASPASE_P20"/>
    <property type="match status" value="1"/>
</dbReference>
<dbReference type="InterPro" id="IPR015917">
    <property type="entry name" value="Pept_C14A"/>
</dbReference>
<dbReference type="PANTHER" id="PTHR22576:SF41">
    <property type="entry name" value="CASPASE 14, APOPTOSIS-RELATED CYSTEINE PEPTIDASE"/>
    <property type="match status" value="1"/>
</dbReference>
<gene>
    <name evidence="5" type="ORF">PBY51_021211</name>
</gene>
<dbReference type="InterPro" id="IPR001309">
    <property type="entry name" value="Pept_C14_p20"/>
</dbReference>
<dbReference type="EMBL" id="JAUZQC010000014">
    <property type="protein sequence ID" value="KAK5859675.1"/>
    <property type="molecule type" value="Genomic_DNA"/>
</dbReference>
<dbReference type="InterPro" id="IPR011600">
    <property type="entry name" value="Pept_C14_caspase"/>
</dbReference>
<dbReference type="Proteomes" id="UP001346869">
    <property type="component" value="Unassembled WGS sequence"/>
</dbReference>
<dbReference type="GO" id="GO:0006508">
    <property type="term" value="P:proteolysis"/>
    <property type="evidence" value="ECO:0007669"/>
    <property type="project" value="InterPro"/>
</dbReference>
<evidence type="ECO:0008006" key="7">
    <source>
        <dbReference type="Google" id="ProtNLM"/>
    </source>
</evidence>
<dbReference type="InterPro" id="IPR002138">
    <property type="entry name" value="Pept_C14_p10"/>
</dbReference>
<organism evidence="5 6">
    <name type="scientific">Eleginops maclovinus</name>
    <name type="common">Patagonian blennie</name>
    <name type="synonym">Eleginus maclovinus</name>
    <dbReference type="NCBI Taxonomy" id="56733"/>
    <lineage>
        <taxon>Eukaryota</taxon>
        <taxon>Metazoa</taxon>
        <taxon>Chordata</taxon>
        <taxon>Craniata</taxon>
        <taxon>Vertebrata</taxon>
        <taxon>Euteleostomi</taxon>
        <taxon>Actinopterygii</taxon>
        <taxon>Neopterygii</taxon>
        <taxon>Teleostei</taxon>
        <taxon>Neoteleostei</taxon>
        <taxon>Acanthomorphata</taxon>
        <taxon>Eupercaria</taxon>
        <taxon>Perciformes</taxon>
        <taxon>Notothenioidei</taxon>
        <taxon>Eleginopidae</taxon>
        <taxon>Eleginops</taxon>
    </lineage>
</organism>
<proteinExistence type="inferred from homology"/>
<dbReference type="AlphaFoldDB" id="A0AAN7XHF7"/>
<reference evidence="5 6" key="2">
    <citation type="journal article" date="2023" name="Mol. Biol. Evol.">
        <title>Genomics of Secondarily Temperate Adaptation in the Only Non-Antarctic Icefish.</title>
        <authorList>
            <person name="Rivera-Colon A.G."/>
            <person name="Rayamajhi N."/>
            <person name="Minhas B.F."/>
            <person name="Madrigal G."/>
            <person name="Bilyk K.T."/>
            <person name="Yoon V."/>
            <person name="Hune M."/>
            <person name="Gregory S."/>
            <person name="Cheng C.H.C."/>
            <person name="Catchen J.M."/>
        </authorList>
    </citation>
    <scope>NUCLEOTIDE SEQUENCE [LARGE SCALE GENOMIC DNA]</scope>
    <source>
        <strain evidence="5">JMC-PN-2008</strain>
    </source>
</reference>
<evidence type="ECO:0000259" key="3">
    <source>
        <dbReference type="PROSITE" id="PS50207"/>
    </source>
</evidence>
<dbReference type="InterPro" id="IPR052039">
    <property type="entry name" value="Caspase-related_regulators"/>
</dbReference>
<evidence type="ECO:0000259" key="4">
    <source>
        <dbReference type="PROSITE" id="PS50208"/>
    </source>
</evidence>
<dbReference type="Gene3D" id="3.40.50.1460">
    <property type="match status" value="1"/>
</dbReference>
<comment type="caution">
    <text evidence="5">The sequence shown here is derived from an EMBL/GenBank/DDBJ whole genome shotgun (WGS) entry which is preliminary data.</text>
</comment>
<feature type="domain" description="Caspase family p20" evidence="4">
    <location>
        <begin position="7"/>
        <end position="24"/>
    </location>
</feature>
<dbReference type="SMART" id="SM00115">
    <property type="entry name" value="CASc"/>
    <property type="match status" value="1"/>
</dbReference>
<evidence type="ECO:0000313" key="5">
    <source>
        <dbReference type="EMBL" id="KAK5859675.1"/>
    </source>
</evidence>
<dbReference type="InterPro" id="IPR033139">
    <property type="entry name" value="Caspase_cys_AS"/>
</dbReference>
<name>A0AAN7XHF7_ELEMC</name>
<dbReference type="PRINTS" id="PR00376">
    <property type="entry name" value="IL1BCENZYME"/>
</dbReference>
<dbReference type="PROSITE" id="PS50207">
    <property type="entry name" value="CASPASE_P10"/>
    <property type="match status" value="1"/>
</dbReference>
<dbReference type="SUPFAM" id="SSF52129">
    <property type="entry name" value="Caspase-like"/>
    <property type="match status" value="1"/>
</dbReference>
<dbReference type="Pfam" id="PF00656">
    <property type="entry name" value="Peptidase_C14"/>
    <property type="match status" value="1"/>
</dbReference>
<reference evidence="5 6" key="1">
    <citation type="journal article" date="2023" name="Genes (Basel)">
        <title>Chromosome-Level Genome Assembly and Circadian Gene Repertoire of the Patagonia Blennie Eleginops maclovinus-The Closest Ancestral Proxy of Antarctic Cryonotothenioids.</title>
        <authorList>
            <person name="Cheng C.C."/>
            <person name="Rivera-Colon A.G."/>
            <person name="Minhas B.F."/>
            <person name="Wilson L."/>
            <person name="Rayamajhi N."/>
            <person name="Vargas-Chacoff L."/>
            <person name="Catchen J.M."/>
        </authorList>
    </citation>
    <scope>NUCLEOTIDE SEQUENCE [LARGE SCALE GENOMIC DNA]</scope>
    <source>
        <strain evidence="5">JMC-PN-2008</strain>
    </source>
</reference>
<dbReference type="InterPro" id="IPR029030">
    <property type="entry name" value="Caspase-like_dom_sf"/>
</dbReference>
<protein>
    <recommendedName>
        <fullName evidence="7">Caspase-8</fullName>
    </recommendedName>
</protein>
<feature type="domain" description="Caspase family p10" evidence="3">
    <location>
        <begin position="44"/>
        <end position="131"/>
    </location>
</feature>
<keyword evidence="6" id="KW-1185">Reference proteome</keyword>
<dbReference type="PROSITE" id="PS01122">
    <property type="entry name" value="CASPASE_CYS"/>
    <property type="match status" value="1"/>
</dbReference>
<dbReference type="PANTHER" id="PTHR22576">
    <property type="entry name" value="MUCOSA ASSOCIATED LYMPHOID TISSUE LYMPHOMA TRANSLOCATION PROTEIN 1/PARACASPASE"/>
    <property type="match status" value="1"/>
</dbReference>